<organism evidence="1 2">
    <name type="scientific">Streptomyces phaeoluteigriseus</name>
    <dbReference type="NCBI Taxonomy" id="114686"/>
    <lineage>
        <taxon>Bacteria</taxon>
        <taxon>Bacillati</taxon>
        <taxon>Actinomycetota</taxon>
        <taxon>Actinomycetes</taxon>
        <taxon>Kitasatosporales</taxon>
        <taxon>Streptomycetaceae</taxon>
        <taxon>Streptomyces</taxon>
        <taxon>Streptomyces aurantiacus group</taxon>
    </lineage>
</organism>
<name>A0A1V6MI33_9ACTN</name>
<dbReference type="EMBL" id="MPOH02000029">
    <property type="protein sequence ID" value="OQD51942.1"/>
    <property type="molecule type" value="Genomic_DNA"/>
</dbReference>
<reference evidence="2" key="1">
    <citation type="submission" date="2016-11" db="EMBL/GenBank/DDBJ databases">
        <authorList>
            <person name="Schniete J.K."/>
            <person name="Salih T."/>
            <person name="Algora Gallardo L."/>
            <person name="Martinez Fernandez S."/>
            <person name="Herron P.R."/>
        </authorList>
    </citation>
    <scope>NUCLEOTIDE SEQUENCE [LARGE SCALE GENOMIC DNA]</scope>
    <source>
        <strain evidence="2">DSM 41896</strain>
    </source>
</reference>
<reference evidence="1 2" key="2">
    <citation type="submission" date="2017-02" db="EMBL/GenBank/DDBJ databases">
        <title>Draft genome sequence of Streptomyces phaeoluteigriseus type strain DSM41896.</title>
        <authorList>
            <person name="Salih T.S."/>
            <person name="Algora Gallardo L."/>
            <person name="Melo Santos T."/>
            <person name="Filgueira Martinez S."/>
            <person name="Herron P.R."/>
        </authorList>
    </citation>
    <scope>NUCLEOTIDE SEQUENCE [LARGE SCALE GENOMIC DNA]</scope>
    <source>
        <strain evidence="1 2">DSM 41896</strain>
    </source>
</reference>
<evidence type="ECO:0000313" key="2">
    <source>
        <dbReference type="Proteomes" id="UP000184286"/>
    </source>
</evidence>
<protein>
    <submittedName>
        <fullName evidence="1">Uncharacterized protein</fullName>
    </submittedName>
</protein>
<sequence length="380" mass="40830">MRVIRELAARGVVVTAGQLESWRRAGLLPRHRRRGLGRGRGTVVDVVDPVVVESAAALARHCRQGRDRRLAVLEWFAEAGMGLRPGARRVPEPPVAAVRQALVWVLERSVSQRLVELARSAAGAGEEGQDALYAAAEQLVKPYRGAANPALVRAALEAGEDVPVEAEGPDSTGMVHLVAAIGLGVQEVGADALAEAFAALGMYGLTVEDWAQMLGAAERGEGPPVDWGPLERYADVVGPVKRASDEELVRARTVLLGLRWFYALYVMHGLLLPDTPAQAALRQRVDEWDMFPFLDHIIAVSPSPGQFAESLAVCMEPPFGNLYEALMEQLAADPDIFRIPGDETGAVGFGERWMRAMAELKNGRQAVGGDADDGPSGRSV</sequence>
<evidence type="ECO:0000313" key="1">
    <source>
        <dbReference type="EMBL" id="OQD51942.1"/>
    </source>
</evidence>
<dbReference type="AlphaFoldDB" id="A0A1V6MI33"/>
<dbReference type="Proteomes" id="UP000184286">
    <property type="component" value="Unassembled WGS sequence"/>
</dbReference>
<accession>A0A1V6MI33</accession>
<gene>
    <name evidence="1" type="ORF">BM536_037055</name>
</gene>
<proteinExistence type="predicted"/>
<comment type="caution">
    <text evidence="1">The sequence shown here is derived from an EMBL/GenBank/DDBJ whole genome shotgun (WGS) entry which is preliminary data.</text>
</comment>